<keyword evidence="5" id="KW-0472">Membrane</keyword>
<accession>A0ABQ1LMV6</accession>
<evidence type="ECO:0000256" key="2">
    <source>
        <dbReference type="ARBA" id="ARBA00008854"/>
    </source>
</evidence>
<dbReference type="PANTHER" id="PTHR34478">
    <property type="entry name" value="PROTEIN LEMA"/>
    <property type="match status" value="1"/>
</dbReference>
<dbReference type="Pfam" id="PF04011">
    <property type="entry name" value="LemA"/>
    <property type="match status" value="1"/>
</dbReference>
<evidence type="ECO:0000313" key="7">
    <source>
        <dbReference type="Proteomes" id="UP000635885"/>
    </source>
</evidence>
<dbReference type="InterPro" id="IPR023353">
    <property type="entry name" value="LemA-like_dom_sf"/>
</dbReference>
<comment type="subcellular location">
    <subcellularLocation>
        <location evidence="1">Membrane</location>
        <topology evidence="1">Single-pass membrane protein</topology>
    </subcellularLocation>
</comment>
<comment type="similarity">
    <text evidence="2">Belongs to the LemA family.</text>
</comment>
<dbReference type="EMBL" id="BMFD01000001">
    <property type="protein sequence ID" value="GGC26760.1"/>
    <property type="molecule type" value="Genomic_DNA"/>
</dbReference>
<dbReference type="Proteomes" id="UP000635885">
    <property type="component" value="Unassembled WGS sequence"/>
</dbReference>
<evidence type="ECO:0000256" key="4">
    <source>
        <dbReference type="ARBA" id="ARBA00022989"/>
    </source>
</evidence>
<evidence type="ECO:0000256" key="5">
    <source>
        <dbReference type="ARBA" id="ARBA00023136"/>
    </source>
</evidence>
<comment type="caution">
    <text evidence="6">The sequence shown here is derived from an EMBL/GenBank/DDBJ whole genome shotgun (WGS) entry which is preliminary data.</text>
</comment>
<evidence type="ECO:0000313" key="6">
    <source>
        <dbReference type="EMBL" id="GGC26760.1"/>
    </source>
</evidence>
<evidence type="ECO:0000256" key="1">
    <source>
        <dbReference type="ARBA" id="ARBA00004167"/>
    </source>
</evidence>
<name>A0ABQ1LMV6_9BACT</name>
<dbReference type="RefSeq" id="WP_188438765.1">
    <property type="nucleotide sequence ID" value="NZ_BMFD01000001.1"/>
</dbReference>
<evidence type="ECO:0000256" key="3">
    <source>
        <dbReference type="ARBA" id="ARBA00022692"/>
    </source>
</evidence>
<dbReference type="PANTHER" id="PTHR34478:SF2">
    <property type="entry name" value="MEMBRANE PROTEIN"/>
    <property type="match status" value="1"/>
</dbReference>
<organism evidence="6 7">
    <name type="scientific">Belliella aquatica</name>
    <dbReference type="NCBI Taxonomy" id="1323734"/>
    <lineage>
        <taxon>Bacteria</taxon>
        <taxon>Pseudomonadati</taxon>
        <taxon>Bacteroidota</taxon>
        <taxon>Cytophagia</taxon>
        <taxon>Cytophagales</taxon>
        <taxon>Cyclobacteriaceae</taxon>
        <taxon>Belliella</taxon>
    </lineage>
</organism>
<dbReference type="Gene3D" id="1.20.1440.20">
    <property type="entry name" value="LemA-like domain"/>
    <property type="match status" value="1"/>
</dbReference>
<protein>
    <recommendedName>
        <fullName evidence="8">LemA protein</fullName>
    </recommendedName>
</protein>
<dbReference type="InterPro" id="IPR007156">
    <property type="entry name" value="MamQ_LemA"/>
</dbReference>
<keyword evidence="3" id="KW-0812">Transmembrane</keyword>
<proteinExistence type="inferred from homology"/>
<keyword evidence="7" id="KW-1185">Reference proteome</keyword>
<gene>
    <name evidence="6" type="ORF">GCM10010993_02220</name>
</gene>
<reference evidence="7" key="1">
    <citation type="journal article" date="2019" name="Int. J. Syst. Evol. Microbiol.">
        <title>The Global Catalogue of Microorganisms (GCM) 10K type strain sequencing project: providing services to taxonomists for standard genome sequencing and annotation.</title>
        <authorList>
            <consortium name="The Broad Institute Genomics Platform"/>
            <consortium name="The Broad Institute Genome Sequencing Center for Infectious Disease"/>
            <person name="Wu L."/>
            <person name="Ma J."/>
        </authorList>
    </citation>
    <scope>NUCLEOTIDE SEQUENCE [LARGE SCALE GENOMIC DNA]</scope>
    <source>
        <strain evidence="7">CGMCC 1.12479</strain>
    </source>
</reference>
<evidence type="ECO:0008006" key="8">
    <source>
        <dbReference type="Google" id="ProtNLM"/>
    </source>
</evidence>
<dbReference type="SUPFAM" id="SSF140478">
    <property type="entry name" value="LemA-like"/>
    <property type="match status" value="1"/>
</dbReference>
<keyword evidence="4" id="KW-1133">Transmembrane helix</keyword>
<sequence>MKKALIPIIVIALIGLFVYTKAVGVYNTFVQTEETINGEWAEVETQYQRRADLIPNLVNTVKGYADFEQQTLTGVIEARAKATSITLQADDLTPENIAKFQEAQDQLSGSLSRLLVAVERYPDLKANQNFLELQAQLEGTENRIAVARRNFNQSVQSYNSNLRTFPNNIFAGWYGFERKGYFEATAGAENAPTVEF</sequence>